<dbReference type="SUPFAM" id="SSF55785">
    <property type="entry name" value="PYP-like sensor domain (PAS domain)"/>
    <property type="match status" value="1"/>
</dbReference>
<feature type="transmembrane region" description="Helical" evidence="11">
    <location>
        <begin position="167"/>
        <end position="188"/>
    </location>
</feature>
<dbReference type="FunFam" id="3.30.450.20:FF:000046">
    <property type="entry name" value="Aerotaxis sensor receptor"/>
    <property type="match status" value="1"/>
</dbReference>
<evidence type="ECO:0000256" key="1">
    <source>
        <dbReference type="ARBA" id="ARBA00004429"/>
    </source>
</evidence>
<dbReference type="InterPro" id="IPR004089">
    <property type="entry name" value="MCPsignal_dom"/>
</dbReference>
<comment type="subcellular location">
    <subcellularLocation>
        <location evidence="1">Cell inner membrane</location>
        <topology evidence="1">Multi-pass membrane protein</topology>
    </subcellularLocation>
</comment>
<dbReference type="InterPro" id="IPR051310">
    <property type="entry name" value="MCP_chemotaxis"/>
</dbReference>
<accession>A0A0U2U545</accession>
<dbReference type="InterPro" id="IPR001610">
    <property type="entry name" value="PAC"/>
</dbReference>
<dbReference type="EMBL" id="CP013729">
    <property type="protein sequence ID" value="ALV07169.1"/>
    <property type="molecule type" value="Genomic_DNA"/>
</dbReference>
<sequence>MRSNLPVTQREYTFPEGATLMSSTDKDSYLTYANEAFIQVSGFTPEELMGQPHNLVRHPDMPKEAFADMWATLKAGMSWTSLVKNRRKDGDHYWVRANATPVVREGRVVGYMSVRTQPSREEVQAAEQAYAAFRDQRAGSRRFHRGLIVHGGWSAWRSLGQTMPLSWRLRLAIFGVVALAMIGGVLAGLDAKELGIIAGLMLVGSVLKCWLVEQQIVGPLKAVLAQAQAVAAGQAGQNLHLNRVDEIGMLMRAVNQSGLNLRSLVDDVGEQVHGVRQASEEFAAGNRELSERTEQASERLQQTASSMSEMTVAVRANSDTARAAASLAGDAHDAASKGGEVVQRVVDTMHQISASSKRIADIIGVIDGIAFQTNILALNAAVEAARAGEQGRGFAVVAGEVRSLAQRSASAAREIKQLIQDSVERVSVGSALVDDAGQSMAAIVGKVGEVNTLIEQISRASAEQLLGIDQVTQAVSALDHATQQNTQLVAASAEAANGLQTRAGRLSEAINVFKSDGHPAPTAPSDHSAPSAQSVLSALSARSAHTAHTAHTAHAAHSVRPAAQTHARDVAARPTRALEPA</sequence>
<dbReference type="PROSITE" id="PS50111">
    <property type="entry name" value="CHEMOTAXIS_TRANSDUC_2"/>
    <property type="match status" value="1"/>
</dbReference>
<dbReference type="Gene3D" id="3.30.450.20">
    <property type="entry name" value="PAS domain"/>
    <property type="match status" value="1"/>
</dbReference>
<dbReference type="PANTHER" id="PTHR43531:SF7">
    <property type="entry name" value="AEROTAXIS RECEPTOR"/>
    <property type="match status" value="1"/>
</dbReference>
<evidence type="ECO:0000256" key="8">
    <source>
        <dbReference type="ARBA" id="ARBA00023136"/>
    </source>
</evidence>
<dbReference type="Pfam" id="PF00672">
    <property type="entry name" value="HAMP"/>
    <property type="match status" value="1"/>
</dbReference>
<evidence type="ECO:0000256" key="11">
    <source>
        <dbReference type="SAM" id="Phobius"/>
    </source>
</evidence>
<evidence type="ECO:0000256" key="5">
    <source>
        <dbReference type="ARBA" id="ARBA00022519"/>
    </source>
</evidence>
<keyword evidence="7 11" id="KW-1133">Transmembrane helix</keyword>
<keyword evidence="13" id="KW-1185">Reference proteome</keyword>
<evidence type="ECO:0000313" key="12">
    <source>
        <dbReference type="EMBL" id="ALV07169.1"/>
    </source>
</evidence>
<dbReference type="InterPro" id="IPR035965">
    <property type="entry name" value="PAS-like_dom_sf"/>
</dbReference>
<dbReference type="NCBIfam" id="TIGR00229">
    <property type="entry name" value="sensory_box"/>
    <property type="match status" value="1"/>
</dbReference>
<dbReference type="PRINTS" id="PR00260">
    <property type="entry name" value="CHEMTRNSDUCR"/>
</dbReference>
<dbReference type="OrthoDB" id="9806477at2"/>
<dbReference type="InterPro" id="IPR003660">
    <property type="entry name" value="HAMP_dom"/>
</dbReference>
<keyword evidence="6 11" id="KW-0812">Transmembrane</keyword>
<keyword evidence="8 11" id="KW-0472">Membrane</keyword>
<dbReference type="SMART" id="SM00086">
    <property type="entry name" value="PAC"/>
    <property type="match status" value="1"/>
</dbReference>
<dbReference type="CDD" id="cd11386">
    <property type="entry name" value="MCP_signal"/>
    <property type="match status" value="1"/>
</dbReference>
<dbReference type="Pfam" id="PF08447">
    <property type="entry name" value="PAS_3"/>
    <property type="match status" value="1"/>
</dbReference>
<dbReference type="KEGG" id="rdp:RD2015_2704"/>
<keyword evidence="3" id="KW-0488">Methylation</keyword>
<feature type="compositionally biased region" description="Low complexity" evidence="10">
    <location>
        <begin position="537"/>
        <end position="558"/>
    </location>
</feature>
<feature type="region of interest" description="Disordered" evidence="10">
    <location>
        <begin position="514"/>
        <end position="581"/>
    </location>
</feature>
<evidence type="ECO:0000313" key="13">
    <source>
        <dbReference type="Proteomes" id="UP000060699"/>
    </source>
</evidence>
<evidence type="ECO:0000256" key="2">
    <source>
        <dbReference type="ARBA" id="ARBA00022475"/>
    </source>
</evidence>
<gene>
    <name evidence="12" type="ORF">RD2015_2704</name>
</gene>
<dbReference type="FunFam" id="1.10.287.950:FF:000001">
    <property type="entry name" value="Methyl-accepting chemotaxis sensory transducer"/>
    <property type="match status" value="1"/>
</dbReference>
<keyword evidence="4" id="KW-0145">Chemotaxis</keyword>
<dbReference type="Gene3D" id="1.10.287.950">
    <property type="entry name" value="Methyl-accepting chemotaxis protein"/>
    <property type="match status" value="1"/>
</dbReference>
<evidence type="ECO:0000256" key="7">
    <source>
        <dbReference type="ARBA" id="ARBA00022989"/>
    </source>
</evidence>
<evidence type="ECO:0000256" key="6">
    <source>
        <dbReference type="ARBA" id="ARBA00022692"/>
    </source>
</evidence>
<evidence type="ECO:0000256" key="9">
    <source>
        <dbReference type="ARBA" id="ARBA00029447"/>
    </source>
</evidence>
<comment type="similarity">
    <text evidence="9">Belongs to the methyl-accepting chemotaxis (MCP) protein family.</text>
</comment>
<dbReference type="InterPro" id="IPR013655">
    <property type="entry name" value="PAS_fold_3"/>
</dbReference>
<protein>
    <submittedName>
        <fullName evidence="12">Aerotaxis sensor receptor transmembrane protein</fullName>
    </submittedName>
</protein>
<dbReference type="GO" id="GO:0052131">
    <property type="term" value="P:positive aerotaxis"/>
    <property type="evidence" value="ECO:0007669"/>
    <property type="project" value="UniProtKB-ARBA"/>
</dbReference>
<dbReference type="STRING" id="76731.RD2015_2704"/>
<dbReference type="InterPro" id="IPR004090">
    <property type="entry name" value="Chemotax_Me-accpt_rcpt"/>
</dbReference>
<name>A0A0U2U545_9BURK</name>
<keyword evidence="5" id="KW-0997">Cell inner membrane</keyword>
<dbReference type="SUPFAM" id="SSF58104">
    <property type="entry name" value="Methyl-accepting chemotaxis protein (MCP) signaling domain"/>
    <property type="match status" value="1"/>
</dbReference>
<dbReference type="Proteomes" id="UP000060699">
    <property type="component" value="Chromosome"/>
</dbReference>
<dbReference type="PANTHER" id="PTHR43531">
    <property type="entry name" value="PROTEIN ICFG"/>
    <property type="match status" value="1"/>
</dbReference>
<dbReference type="SMART" id="SM00283">
    <property type="entry name" value="MA"/>
    <property type="match status" value="1"/>
</dbReference>
<keyword evidence="12" id="KW-0675">Receptor</keyword>
<dbReference type="GO" id="GO:0004888">
    <property type="term" value="F:transmembrane signaling receptor activity"/>
    <property type="evidence" value="ECO:0007669"/>
    <property type="project" value="InterPro"/>
</dbReference>
<dbReference type="CDD" id="cd00130">
    <property type="entry name" value="PAS"/>
    <property type="match status" value="1"/>
</dbReference>
<dbReference type="PROSITE" id="PS50112">
    <property type="entry name" value="PAS"/>
    <property type="match status" value="1"/>
</dbReference>
<dbReference type="RefSeq" id="WP_083525624.1">
    <property type="nucleotide sequence ID" value="NZ_CP013729.1"/>
</dbReference>
<keyword evidence="2" id="KW-1003">Cell membrane</keyword>
<dbReference type="AlphaFoldDB" id="A0A0U2U545"/>
<dbReference type="PROSITE" id="PS50885">
    <property type="entry name" value="HAMP"/>
    <property type="match status" value="1"/>
</dbReference>
<evidence type="ECO:0000256" key="4">
    <source>
        <dbReference type="ARBA" id="ARBA00022500"/>
    </source>
</evidence>
<organism evidence="12 13">
    <name type="scientific">Roseateles depolymerans</name>
    <dbReference type="NCBI Taxonomy" id="76731"/>
    <lineage>
        <taxon>Bacteria</taxon>
        <taxon>Pseudomonadati</taxon>
        <taxon>Pseudomonadota</taxon>
        <taxon>Betaproteobacteria</taxon>
        <taxon>Burkholderiales</taxon>
        <taxon>Sphaerotilaceae</taxon>
        <taxon>Roseateles</taxon>
    </lineage>
</organism>
<evidence type="ECO:0000256" key="3">
    <source>
        <dbReference type="ARBA" id="ARBA00022481"/>
    </source>
</evidence>
<dbReference type="GO" id="GO:0007165">
    <property type="term" value="P:signal transduction"/>
    <property type="evidence" value="ECO:0007669"/>
    <property type="project" value="InterPro"/>
</dbReference>
<dbReference type="GO" id="GO:0005886">
    <property type="term" value="C:plasma membrane"/>
    <property type="evidence" value="ECO:0007669"/>
    <property type="project" value="UniProtKB-SubCell"/>
</dbReference>
<proteinExistence type="inferred from homology"/>
<dbReference type="Pfam" id="PF00015">
    <property type="entry name" value="MCPsignal"/>
    <property type="match status" value="1"/>
</dbReference>
<evidence type="ECO:0000256" key="10">
    <source>
        <dbReference type="SAM" id="MobiDB-lite"/>
    </source>
</evidence>
<reference evidence="12 13" key="1">
    <citation type="submission" date="2015-12" db="EMBL/GenBank/DDBJ databases">
        <title>Complete genome of Roseateles depolymerans KCTC 42856.</title>
        <authorList>
            <person name="Kim K.M."/>
        </authorList>
    </citation>
    <scope>NUCLEOTIDE SEQUENCE [LARGE SCALE GENOMIC DNA]</scope>
    <source>
        <strain evidence="12 13">KCTC 42856</strain>
    </source>
</reference>
<dbReference type="PATRIC" id="fig|76731.3.peg.2768"/>
<dbReference type="InterPro" id="IPR000014">
    <property type="entry name" value="PAS"/>
</dbReference>